<dbReference type="Pfam" id="PF07589">
    <property type="entry name" value="PEP-CTERM"/>
    <property type="match status" value="1"/>
</dbReference>
<evidence type="ECO:0000313" key="4">
    <source>
        <dbReference type="Proteomes" id="UP001365405"/>
    </source>
</evidence>
<organism evidence="3 4">
    <name type="scientific">Pseudaquabacterium inlustre</name>
    <dbReference type="NCBI Taxonomy" id="2984192"/>
    <lineage>
        <taxon>Bacteria</taxon>
        <taxon>Pseudomonadati</taxon>
        <taxon>Pseudomonadota</taxon>
        <taxon>Betaproteobacteria</taxon>
        <taxon>Burkholderiales</taxon>
        <taxon>Sphaerotilaceae</taxon>
        <taxon>Pseudaquabacterium</taxon>
    </lineage>
</organism>
<dbReference type="EMBL" id="JBBUTH010000003">
    <property type="protein sequence ID" value="MEK8049801.1"/>
    <property type="molecule type" value="Genomic_DNA"/>
</dbReference>
<protein>
    <submittedName>
        <fullName evidence="3">PEP-CTERM sorting domain-containing protein</fullName>
    </submittedName>
</protein>
<evidence type="ECO:0000259" key="2">
    <source>
        <dbReference type="Pfam" id="PF07589"/>
    </source>
</evidence>
<evidence type="ECO:0000256" key="1">
    <source>
        <dbReference type="SAM" id="SignalP"/>
    </source>
</evidence>
<reference evidence="3 4" key="1">
    <citation type="submission" date="2024-04" db="EMBL/GenBank/DDBJ databases">
        <title>Novel species of the genus Ideonella isolated from streams.</title>
        <authorList>
            <person name="Lu H."/>
        </authorList>
    </citation>
    <scope>NUCLEOTIDE SEQUENCE [LARGE SCALE GENOMIC DNA]</scope>
    <source>
        <strain evidence="3 4">DXS22W</strain>
    </source>
</reference>
<dbReference type="RefSeq" id="WP_341409478.1">
    <property type="nucleotide sequence ID" value="NZ_JBBUTH010000003.1"/>
</dbReference>
<proteinExistence type="predicted"/>
<gene>
    <name evidence="3" type="ORF">AACH10_06100</name>
</gene>
<sequence>MLTHPLQRPKGAVGLALAALTGLFGVPAQAQTGQATLTLGAHAYHDDQSRDLSGNASTVLTDRLFADDTTGAVGTGYDYASHQWAEAFGRVTPTVLQLSSQVYARTRSIGPAYAAFASASANAYVQVPFFVPALANAPAGSQGTAVVPLHITGDVWADDPLYVNATGLELRGQAHFHAWATGLQATGCPYYTDAACRNIVADSQGKAITGNAPFRTWTLNIPVTFGAWSSFSLQMWTSAGAYANAPGDGSWQQYGAWSNAAHSMRWGGIQQILNAQGQALSGWTVESLPGVDLTVSAVPEPQSLALWLAGLGLMWLAVRCRRPQP</sequence>
<dbReference type="Proteomes" id="UP001365405">
    <property type="component" value="Unassembled WGS sequence"/>
</dbReference>
<name>A0ABU9CFV2_9BURK</name>
<accession>A0ABU9CFV2</accession>
<evidence type="ECO:0000313" key="3">
    <source>
        <dbReference type="EMBL" id="MEK8049801.1"/>
    </source>
</evidence>
<dbReference type="InterPro" id="IPR013424">
    <property type="entry name" value="Ice-binding_C"/>
</dbReference>
<keyword evidence="1" id="KW-0732">Signal</keyword>
<feature type="chain" id="PRO_5047299891" evidence="1">
    <location>
        <begin position="31"/>
        <end position="325"/>
    </location>
</feature>
<feature type="signal peptide" evidence="1">
    <location>
        <begin position="1"/>
        <end position="30"/>
    </location>
</feature>
<comment type="caution">
    <text evidence="3">The sequence shown here is derived from an EMBL/GenBank/DDBJ whole genome shotgun (WGS) entry which is preliminary data.</text>
</comment>
<feature type="domain" description="Ice-binding protein C-terminal" evidence="2">
    <location>
        <begin position="297"/>
        <end position="322"/>
    </location>
</feature>
<keyword evidence="4" id="KW-1185">Reference proteome</keyword>